<dbReference type="CDD" id="cd07043">
    <property type="entry name" value="STAS_anti-anti-sigma_factors"/>
    <property type="match status" value="1"/>
</dbReference>
<dbReference type="PANTHER" id="PTHR33495:SF2">
    <property type="entry name" value="ANTI-SIGMA FACTOR ANTAGONIST TM_1081-RELATED"/>
    <property type="match status" value="1"/>
</dbReference>
<evidence type="ECO:0000256" key="2">
    <source>
        <dbReference type="RuleBase" id="RU003749"/>
    </source>
</evidence>
<dbReference type="AlphaFoldDB" id="A0A1F8DRL0"/>
<evidence type="ECO:0000256" key="1">
    <source>
        <dbReference type="ARBA" id="ARBA00009013"/>
    </source>
</evidence>
<feature type="domain" description="STAS" evidence="3">
    <location>
        <begin position="27"/>
        <end position="109"/>
    </location>
</feature>
<evidence type="ECO:0000313" key="4">
    <source>
        <dbReference type="EMBL" id="OGM91261.1"/>
    </source>
</evidence>
<name>A0A1F8DRL0_9BACT</name>
<comment type="caution">
    <text evidence="4">The sequence shown here is derived from an EMBL/GenBank/DDBJ whole genome shotgun (WGS) entry which is preliminary data.</text>
</comment>
<evidence type="ECO:0000313" key="5">
    <source>
        <dbReference type="Proteomes" id="UP000177029"/>
    </source>
</evidence>
<dbReference type="PROSITE" id="PS50801">
    <property type="entry name" value="STAS"/>
    <property type="match status" value="1"/>
</dbReference>
<dbReference type="Proteomes" id="UP000177029">
    <property type="component" value="Unassembled WGS sequence"/>
</dbReference>
<proteinExistence type="inferred from homology"/>
<dbReference type="InterPro" id="IPR003658">
    <property type="entry name" value="Anti-sigma_ant"/>
</dbReference>
<dbReference type="EMBL" id="MGIP01000011">
    <property type="protein sequence ID" value="OGM91261.1"/>
    <property type="molecule type" value="Genomic_DNA"/>
</dbReference>
<dbReference type="Pfam" id="PF01740">
    <property type="entry name" value="STAS"/>
    <property type="match status" value="1"/>
</dbReference>
<accession>A0A1F8DRL0</accession>
<comment type="similarity">
    <text evidence="1 2">Belongs to the anti-sigma-factor antagonist family.</text>
</comment>
<dbReference type="GO" id="GO:0043856">
    <property type="term" value="F:anti-sigma factor antagonist activity"/>
    <property type="evidence" value="ECO:0007669"/>
    <property type="project" value="InterPro"/>
</dbReference>
<dbReference type="InterPro" id="IPR036513">
    <property type="entry name" value="STAS_dom_sf"/>
</dbReference>
<reference evidence="4 5" key="1">
    <citation type="journal article" date="2016" name="Nat. Commun.">
        <title>Thousands of microbial genomes shed light on interconnected biogeochemical processes in an aquifer system.</title>
        <authorList>
            <person name="Anantharaman K."/>
            <person name="Brown C.T."/>
            <person name="Hug L.A."/>
            <person name="Sharon I."/>
            <person name="Castelle C.J."/>
            <person name="Probst A.J."/>
            <person name="Thomas B.C."/>
            <person name="Singh A."/>
            <person name="Wilkins M.J."/>
            <person name="Karaoz U."/>
            <person name="Brodie E.L."/>
            <person name="Williams K.H."/>
            <person name="Hubbard S.S."/>
            <person name="Banfield J.F."/>
        </authorList>
    </citation>
    <scope>NUCLEOTIDE SEQUENCE [LARGE SCALE GENOMIC DNA]</scope>
</reference>
<dbReference type="NCBIfam" id="TIGR00377">
    <property type="entry name" value="ant_ant_sig"/>
    <property type="match status" value="1"/>
</dbReference>
<organism evidence="4 5">
    <name type="scientific">Candidatus Wolfebacteria bacterium RIFCSPHIGHO2_01_FULL_48_22</name>
    <dbReference type="NCBI Taxonomy" id="1802555"/>
    <lineage>
        <taxon>Bacteria</taxon>
        <taxon>Candidatus Wolfeibacteriota</taxon>
    </lineage>
</organism>
<dbReference type="PANTHER" id="PTHR33495">
    <property type="entry name" value="ANTI-SIGMA FACTOR ANTAGONIST TM_1081-RELATED-RELATED"/>
    <property type="match status" value="1"/>
</dbReference>
<evidence type="ECO:0000259" key="3">
    <source>
        <dbReference type="PROSITE" id="PS50801"/>
    </source>
</evidence>
<dbReference type="InterPro" id="IPR002645">
    <property type="entry name" value="STAS_dom"/>
</dbReference>
<gene>
    <name evidence="4" type="ORF">A2755_02580</name>
</gene>
<protein>
    <recommendedName>
        <fullName evidence="2">Anti-sigma factor antagonist</fullName>
    </recommendedName>
</protein>
<dbReference type="Gene3D" id="3.30.750.24">
    <property type="entry name" value="STAS domain"/>
    <property type="match status" value="1"/>
</dbReference>
<dbReference type="STRING" id="1802555.A2755_02580"/>
<sequence length="109" mass="12065">MKFSIKKQEHGTVVSLRGDIMSFEPEFREALINTVQDGKNPIVLDLEKVKFVNASGLGVFLQCHILAKKAGRSLRIANAPEKVLSLFVITKFSSVFQIFDSVEKALNAA</sequence>
<dbReference type="SUPFAM" id="SSF52091">
    <property type="entry name" value="SpoIIaa-like"/>
    <property type="match status" value="1"/>
</dbReference>